<evidence type="ECO:0000313" key="2">
    <source>
        <dbReference type="Proteomes" id="UP001165960"/>
    </source>
</evidence>
<name>A0ACC2UJT8_9FUNG</name>
<accession>A0ACC2UJT8</accession>
<organism evidence="1 2">
    <name type="scientific">Entomophthora muscae</name>
    <dbReference type="NCBI Taxonomy" id="34485"/>
    <lineage>
        <taxon>Eukaryota</taxon>
        <taxon>Fungi</taxon>
        <taxon>Fungi incertae sedis</taxon>
        <taxon>Zoopagomycota</taxon>
        <taxon>Entomophthoromycotina</taxon>
        <taxon>Entomophthoromycetes</taxon>
        <taxon>Entomophthorales</taxon>
        <taxon>Entomophthoraceae</taxon>
        <taxon>Entomophthora</taxon>
    </lineage>
</organism>
<gene>
    <name evidence="1" type="ORF">DSO57_1036588</name>
</gene>
<reference evidence="1" key="1">
    <citation type="submission" date="2022-04" db="EMBL/GenBank/DDBJ databases">
        <title>Genome of the entomopathogenic fungus Entomophthora muscae.</title>
        <authorList>
            <person name="Elya C."/>
            <person name="Lovett B.R."/>
            <person name="Lee E."/>
            <person name="Macias A.M."/>
            <person name="Hajek A.E."/>
            <person name="De Bivort B.L."/>
            <person name="Kasson M.T."/>
            <person name="De Fine Licht H.H."/>
            <person name="Stajich J.E."/>
        </authorList>
    </citation>
    <scope>NUCLEOTIDE SEQUENCE</scope>
    <source>
        <strain evidence="1">Berkeley</strain>
    </source>
</reference>
<evidence type="ECO:0000313" key="1">
    <source>
        <dbReference type="EMBL" id="KAJ9087108.1"/>
    </source>
</evidence>
<proteinExistence type="predicted"/>
<dbReference type="Proteomes" id="UP001165960">
    <property type="component" value="Unassembled WGS sequence"/>
</dbReference>
<dbReference type="EMBL" id="QTSX02000356">
    <property type="protein sequence ID" value="KAJ9087108.1"/>
    <property type="molecule type" value="Genomic_DNA"/>
</dbReference>
<sequence>MFPLLFILTFLPSSEPSHCRHPEVTTVTRRAELSHLNVLLNADIEGDSPKPAPIEIVRTLEKYIPYARLSYCPDDSIKKMSCNHCINAASKSTPQFHSITSDLATKTHAVILVDKGQKEIIVSFRGSDKNFDVHSLAVVVTDRYAIDGTNDARVNRRVLVDLNEIIGSITDKLTSLTERYTDFVIILVGRSLGGCLATLAAPVLYKKLSLTSNRMLVMLYDQPKVANQVFVNSFDKLGFPYMHIINENDWVSQPSEDPNLGRINNEIHFKDGTALQCRKHDTKCSILLTSSYQQNSDDDEIIHSNGC</sequence>
<keyword evidence="2" id="KW-1185">Reference proteome</keyword>
<protein>
    <submittedName>
        <fullName evidence="1">Uncharacterized protein</fullName>
    </submittedName>
</protein>
<comment type="caution">
    <text evidence="1">The sequence shown here is derived from an EMBL/GenBank/DDBJ whole genome shotgun (WGS) entry which is preliminary data.</text>
</comment>